<dbReference type="SUPFAM" id="SSF56672">
    <property type="entry name" value="DNA/RNA polymerases"/>
    <property type="match status" value="1"/>
</dbReference>
<dbReference type="Gene3D" id="1.10.287.3160">
    <property type="match status" value="1"/>
</dbReference>
<dbReference type="GO" id="GO:0004523">
    <property type="term" value="F:RNA-DNA hybrid ribonuclease activity"/>
    <property type="evidence" value="ECO:0007669"/>
    <property type="project" value="UniProtKB-EC"/>
</dbReference>
<dbReference type="InterPro" id="IPR000477">
    <property type="entry name" value="RT_dom"/>
</dbReference>
<organism evidence="4 5">
    <name type="scientific">Pleurodeles waltl</name>
    <name type="common">Iberian ribbed newt</name>
    <dbReference type="NCBI Taxonomy" id="8319"/>
    <lineage>
        <taxon>Eukaryota</taxon>
        <taxon>Metazoa</taxon>
        <taxon>Chordata</taxon>
        <taxon>Craniata</taxon>
        <taxon>Vertebrata</taxon>
        <taxon>Euteleostomi</taxon>
        <taxon>Amphibia</taxon>
        <taxon>Batrachia</taxon>
        <taxon>Caudata</taxon>
        <taxon>Salamandroidea</taxon>
        <taxon>Salamandridae</taxon>
        <taxon>Pleurodelinae</taxon>
        <taxon>Pleurodeles</taxon>
    </lineage>
</organism>
<evidence type="ECO:0000256" key="1">
    <source>
        <dbReference type="ARBA" id="ARBA00010879"/>
    </source>
</evidence>
<dbReference type="AlphaFoldDB" id="A0AAV7UM37"/>
<evidence type="ECO:0000313" key="4">
    <source>
        <dbReference type="EMBL" id="KAJ1188657.1"/>
    </source>
</evidence>
<dbReference type="Proteomes" id="UP001066276">
    <property type="component" value="Chromosome 3_1"/>
</dbReference>
<gene>
    <name evidence="4" type="ORF">NDU88_005416</name>
</gene>
<dbReference type="EC" id="3.1.26.4" evidence="2"/>
<dbReference type="EMBL" id="JANPWB010000005">
    <property type="protein sequence ID" value="KAJ1188657.1"/>
    <property type="molecule type" value="Genomic_DNA"/>
</dbReference>
<name>A0AAV7UM37_PLEWA</name>
<evidence type="ECO:0000256" key="2">
    <source>
        <dbReference type="ARBA" id="ARBA00012180"/>
    </source>
</evidence>
<dbReference type="Pfam" id="PF00078">
    <property type="entry name" value="RVT_1"/>
    <property type="match status" value="1"/>
</dbReference>
<comment type="similarity">
    <text evidence="1">Belongs to the beta type-B retroviral polymerase family. HERV class-II K(HML-2) pol subfamily.</text>
</comment>
<dbReference type="Gene3D" id="3.30.70.270">
    <property type="match status" value="1"/>
</dbReference>
<sequence>MDDISSSFTELPQGLLDVVSNAQAAATQIIQTGLDTTDSVARAMGTTVVARRQAWLRNSGFSADVQSTLLDLPFDGDKLFGAKADSALERFKESRATAKSYFLIPKKDGRLRPILDLRILTWFLKQEKFKMLTLAQVLLALNKEDWMVSVDLQDAYFHIPILKSHRKYLWFVVGSQHYQFAVLPFGLTSAPRVFTKVMSVVAAELRRKGIAVFPYLDDWLIKAKSPELVSHHLQSTTQLLFDLGLSVNEPKSHLEPSQRLLFIGAVLDTTLGRAFPPPQRIQDIQDLVPMFRNGAVVPVLKVLRLLGLFASCILLVTHARWHMRALQWCLRRQWSQHKGDLEGTVKISRDAAVDLKWWIASNNLSQGKPFQQSPPVATVITDASTLGWGAHLGDLEIKGLWSPEEQVFHINLLVTGCTSGSQGLPPFPSWSVGTGPNGQYYHDVVHKQAGRSGVVPSLQRSSSTMVLGKGPSDLLDSKPSGRSLERACGQSQSPILGTRENAHCPLFCSLQYPMQGALGDAFQITWCGQLLYAFPPIPLIPRVLRKIRQDRALVILIAPDWPRRVWYSDLLQLSMCPPLRLPFRADLLSQSQGQVLHPNLQSLHLHAWRLNGAT</sequence>
<dbReference type="InterPro" id="IPR021623">
    <property type="entry name" value="LAP2alpha_C"/>
</dbReference>
<comment type="caution">
    <text evidence="4">The sequence shown here is derived from an EMBL/GenBank/DDBJ whole genome shotgun (WGS) entry which is preliminary data.</text>
</comment>
<dbReference type="InterPro" id="IPR043128">
    <property type="entry name" value="Rev_trsase/Diguanyl_cyclase"/>
</dbReference>
<feature type="domain" description="Reverse transcriptase" evidence="3">
    <location>
        <begin position="85"/>
        <end position="267"/>
    </location>
</feature>
<dbReference type="InterPro" id="IPR052055">
    <property type="entry name" value="Hepadnavirus_pol/RT"/>
</dbReference>
<protein>
    <recommendedName>
        <fullName evidence="2">ribonuclease H</fullName>
        <ecNumber evidence="2">3.1.26.4</ecNumber>
    </recommendedName>
</protein>
<dbReference type="Pfam" id="PF11560">
    <property type="entry name" value="LAP2alpha"/>
    <property type="match status" value="1"/>
</dbReference>
<dbReference type="Gene3D" id="3.10.10.10">
    <property type="entry name" value="HIV Type 1 Reverse Transcriptase, subunit A, domain 1"/>
    <property type="match status" value="1"/>
</dbReference>
<proteinExistence type="inferred from homology"/>
<dbReference type="PROSITE" id="PS50878">
    <property type="entry name" value="RT_POL"/>
    <property type="match status" value="1"/>
</dbReference>
<accession>A0AAV7UM37</accession>
<reference evidence="4" key="1">
    <citation type="journal article" date="2022" name="bioRxiv">
        <title>Sequencing and chromosome-scale assembly of the giantPleurodeles waltlgenome.</title>
        <authorList>
            <person name="Brown T."/>
            <person name="Elewa A."/>
            <person name="Iarovenko S."/>
            <person name="Subramanian E."/>
            <person name="Araus A.J."/>
            <person name="Petzold A."/>
            <person name="Susuki M."/>
            <person name="Suzuki K.-i.T."/>
            <person name="Hayashi T."/>
            <person name="Toyoda A."/>
            <person name="Oliveira C."/>
            <person name="Osipova E."/>
            <person name="Leigh N.D."/>
            <person name="Simon A."/>
            <person name="Yun M.H."/>
        </authorList>
    </citation>
    <scope>NUCLEOTIDE SEQUENCE</scope>
    <source>
        <strain evidence="4">20211129_DDA</strain>
        <tissue evidence="4">Liver</tissue>
    </source>
</reference>
<dbReference type="PANTHER" id="PTHR33050:SF7">
    <property type="entry name" value="RIBONUCLEASE H"/>
    <property type="match status" value="1"/>
</dbReference>
<dbReference type="CDD" id="cd03714">
    <property type="entry name" value="RT_DIRS1"/>
    <property type="match status" value="1"/>
</dbReference>
<dbReference type="PANTHER" id="PTHR33050">
    <property type="entry name" value="REVERSE TRANSCRIPTASE DOMAIN-CONTAINING PROTEIN"/>
    <property type="match status" value="1"/>
</dbReference>
<evidence type="ECO:0000259" key="3">
    <source>
        <dbReference type="PROSITE" id="PS50878"/>
    </source>
</evidence>
<evidence type="ECO:0000313" key="5">
    <source>
        <dbReference type="Proteomes" id="UP001066276"/>
    </source>
</evidence>
<keyword evidence="5" id="KW-1185">Reference proteome</keyword>
<dbReference type="InterPro" id="IPR043502">
    <property type="entry name" value="DNA/RNA_pol_sf"/>
</dbReference>